<dbReference type="HOGENOM" id="CLU_3142826_0_0_1"/>
<name>G2XRA6_BOTF4</name>
<accession>G2XRA6</accession>
<evidence type="ECO:0000313" key="2">
    <source>
        <dbReference type="Proteomes" id="UP000008177"/>
    </source>
</evidence>
<evidence type="ECO:0000313" key="1">
    <source>
        <dbReference type="EMBL" id="CCD43274.1"/>
    </source>
</evidence>
<protein>
    <submittedName>
        <fullName evidence="1">Uncharacterized protein</fullName>
    </submittedName>
</protein>
<organism evidence="1 2">
    <name type="scientific">Botryotinia fuckeliana (strain T4)</name>
    <name type="common">Noble rot fungus</name>
    <name type="synonym">Botrytis cinerea</name>
    <dbReference type="NCBI Taxonomy" id="999810"/>
    <lineage>
        <taxon>Eukaryota</taxon>
        <taxon>Fungi</taxon>
        <taxon>Dikarya</taxon>
        <taxon>Ascomycota</taxon>
        <taxon>Pezizomycotina</taxon>
        <taxon>Leotiomycetes</taxon>
        <taxon>Helotiales</taxon>
        <taxon>Sclerotiniaceae</taxon>
        <taxon>Botrytis</taxon>
    </lineage>
</organism>
<sequence>MYIRVIFRPIDFPKLKNRRFHADGINFPRKVVPSQHIVKLINSQPYKKI</sequence>
<proteinExistence type="predicted"/>
<reference evidence="2" key="1">
    <citation type="journal article" date="2011" name="PLoS Genet.">
        <title>Genomic analysis of the necrotrophic fungal pathogens Sclerotinia sclerotiorum and Botrytis cinerea.</title>
        <authorList>
            <person name="Amselem J."/>
            <person name="Cuomo C.A."/>
            <person name="van Kan J.A."/>
            <person name="Viaud M."/>
            <person name="Benito E.P."/>
            <person name="Couloux A."/>
            <person name="Coutinho P.M."/>
            <person name="de Vries R.P."/>
            <person name="Dyer P.S."/>
            <person name="Fillinger S."/>
            <person name="Fournier E."/>
            <person name="Gout L."/>
            <person name="Hahn M."/>
            <person name="Kohn L."/>
            <person name="Lapalu N."/>
            <person name="Plummer K.M."/>
            <person name="Pradier J.M."/>
            <person name="Quevillon E."/>
            <person name="Sharon A."/>
            <person name="Simon A."/>
            <person name="ten Have A."/>
            <person name="Tudzynski B."/>
            <person name="Tudzynski P."/>
            <person name="Wincker P."/>
            <person name="Andrew M."/>
            <person name="Anthouard V."/>
            <person name="Beever R.E."/>
            <person name="Beffa R."/>
            <person name="Benoit I."/>
            <person name="Bouzid O."/>
            <person name="Brault B."/>
            <person name="Chen Z."/>
            <person name="Choquer M."/>
            <person name="Collemare J."/>
            <person name="Cotton P."/>
            <person name="Danchin E.G."/>
            <person name="Da Silva C."/>
            <person name="Gautier A."/>
            <person name="Giraud C."/>
            <person name="Giraud T."/>
            <person name="Gonzalez C."/>
            <person name="Grossetete S."/>
            <person name="Guldener U."/>
            <person name="Henrissat B."/>
            <person name="Howlett B.J."/>
            <person name="Kodira C."/>
            <person name="Kretschmer M."/>
            <person name="Lappartient A."/>
            <person name="Leroch M."/>
            <person name="Levis C."/>
            <person name="Mauceli E."/>
            <person name="Neuveglise C."/>
            <person name="Oeser B."/>
            <person name="Pearson M."/>
            <person name="Poulain J."/>
            <person name="Poussereau N."/>
            <person name="Quesneville H."/>
            <person name="Rascle C."/>
            <person name="Schumacher J."/>
            <person name="Segurens B."/>
            <person name="Sexton A."/>
            <person name="Silva E."/>
            <person name="Sirven C."/>
            <person name="Soanes D.M."/>
            <person name="Talbot N.J."/>
            <person name="Templeton M."/>
            <person name="Yandava C."/>
            <person name="Yarden O."/>
            <person name="Zeng Q."/>
            <person name="Rollins J.A."/>
            <person name="Lebrun M.H."/>
            <person name="Dickman M."/>
        </authorList>
    </citation>
    <scope>NUCLEOTIDE SEQUENCE [LARGE SCALE GENOMIC DNA]</scope>
    <source>
        <strain evidence="2">T4</strain>
    </source>
</reference>
<dbReference type="EMBL" id="FQ790256">
    <property type="protein sequence ID" value="CCD43274.1"/>
    <property type="molecule type" value="Genomic_DNA"/>
</dbReference>
<gene>
    <name evidence="1" type="ORF">BofuT4_uP066820.1</name>
</gene>
<dbReference type="AlphaFoldDB" id="G2XRA6"/>
<dbReference type="Proteomes" id="UP000008177">
    <property type="component" value="Unplaced contigs"/>
</dbReference>
<dbReference type="InParanoid" id="G2XRA6"/>